<dbReference type="GeneID" id="85385742"/>
<name>A0AAD8XHR4_GLOAC</name>
<accession>A0AAD8XHR4</accession>
<dbReference type="EMBL" id="JAHMHS010000029">
    <property type="protein sequence ID" value="KAK1726796.1"/>
    <property type="molecule type" value="Genomic_DNA"/>
</dbReference>
<sequence length="200" mass="22346">MMGGSFHTIALIGRVSLHFNNERRLLKIMRFPQRCERCLWSRDVVMSCKTVVAACQANCPITAKATAKNVFLPLGSCIAANRQTNSVSPGPKQRESRACFHRLLAPLNFVFWRSQSRQWGSFPLSTVDHPLRSSEDSRLASARPGGSTNFFMLKSRPVRPICGSCICKHWIIPRPVVLSSRLVLLPGCRLNTAHSLSLSR</sequence>
<dbReference type="RefSeq" id="XP_060366851.1">
    <property type="nucleotide sequence ID" value="XM_060501843.1"/>
</dbReference>
<comment type="caution">
    <text evidence="1">The sequence shown here is derived from an EMBL/GenBank/DDBJ whole genome shotgun (WGS) entry which is preliminary data.</text>
</comment>
<evidence type="ECO:0000313" key="1">
    <source>
        <dbReference type="EMBL" id="KAK1726796.1"/>
    </source>
</evidence>
<organism evidence="1 2">
    <name type="scientific">Glomerella acutata</name>
    <name type="common">Colletotrichum acutatum</name>
    <dbReference type="NCBI Taxonomy" id="27357"/>
    <lineage>
        <taxon>Eukaryota</taxon>
        <taxon>Fungi</taxon>
        <taxon>Dikarya</taxon>
        <taxon>Ascomycota</taxon>
        <taxon>Pezizomycotina</taxon>
        <taxon>Sordariomycetes</taxon>
        <taxon>Hypocreomycetidae</taxon>
        <taxon>Glomerellales</taxon>
        <taxon>Glomerellaceae</taxon>
        <taxon>Colletotrichum</taxon>
        <taxon>Colletotrichum acutatum species complex</taxon>
    </lineage>
</organism>
<dbReference type="AlphaFoldDB" id="A0AAD8XHR4"/>
<proteinExistence type="predicted"/>
<dbReference type="Proteomes" id="UP001244207">
    <property type="component" value="Unassembled WGS sequence"/>
</dbReference>
<protein>
    <submittedName>
        <fullName evidence="1">Uncharacterized protein</fullName>
    </submittedName>
</protein>
<keyword evidence="2" id="KW-1185">Reference proteome</keyword>
<evidence type="ECO:0000313" key="2">
    <source>
        <dbReference type="Proteomes" id="UP001244207"/>
    </source>
</evidence>
<reference evidence="1" key="1">
    <citation type="submission" date="2021-12" db="EMBL/GenBank/DDBJ databases">
        <title>Comparative genomics, transcriptomics and evolutionary studies reveal genomic signatures of adaptation to plant cell wall in hemibiotrophic fungi.</title>
        <authorList>
            <consortium name="DOE Joint Genome Institute"/>
            <person name="Baroncelli R."/>
            <person name="Diaz J.F."/>
            <person name="Benocci T."/>
            <person name="Peng M."/>
            <person name="Battaglia E."/>
            <person name="Haridas S."/>
            <person name="Andreopoulos W."/>
            <person name="Labutti K."/>
            <person name="Pangilinan J."/>
            <person name="Floch G.L."/>
            <person name="Makela M.R."/>
            <person name="Henrissat B."/>
            <person name="Grigoriev I.V."/>
            <person name="Crouch J.A."/>
            <person name="De Vries R.P."/>
            <person name="Sukno S.A."/>
            <person name="Thon M.R."/>
        </authorList>
    </citation>
    <scope>NUCLEOTIDE SEQUENCE</scope>
    <source>
        <strain evidence="1">CBS 112980</strain>
    </source>
</reference>
<gene>
    <name evidence="1" type="ORF">BDZ83DRAFT_236073</name>
</gene>